<proteinExistence type="predicted"/>
<dbReference type="SMART" id="SM00267">
    <property type="entry name" value="GGDEF"/>
    <property type="match status" value="1"/>
</dbReference>
<evidence type="ECO:0000313" key="6">
    <source>
        <dbReference type="EMBL" id="BBL88607.1"/>
    </source>
</evidence>
<gene>
    <name evidence="6" type="ORF">VroAM7_12600</name>
</gene>
<feature type="transmembrane region" description="Helical" evidence="4">
    <location>
        <begin position="258"/>
        <end position="278"/>
    </location>
</feature>
<dbReference type="GO" id="GO:0043709">
    <property type="term" value="P:cell adhesion involved in single-species biofilm formation"/>
    <property type="evidence" value="ECO:0007669"/>
    <property type="project" value="TreeGrafter"/>
</dbReference>
<comment type="catalytic activity">
    <reaction evidence="3">
        <text>2 GTP = 3',3'-c-di-GMP + 2 diphosphate</text>
        <dbReference type="Rhea" id="RHEA:24898"/>
        <dbReference type="ChEBI" id="CHEBI:33019"/>
        <dbReference type="ChEBI" id="CHEBI:37565"/>
        <dbReference type="ChEBI" id="CHEBI:58805"/>
        <dbReference type="EC" id="2.7.7.65"/>
    </reaction>
</comment>
<evidence type="ECO:0000313" key="7">
    <source>
        <dbReference type="Proteomes" id="UP000315115"/>
    </source>
</evidence>
<dbReference type="RefSeq" id="WP_143692383.1">
    <property type="nucleotide sequence ID" value="NZ_AP019798.1"/>
</dbReference>
<protein>
    <recommendedName>
        <fullName evidence="2">diguanylate cyclase</fullName>
        <ecNumber evidence="2">2.7.7.65</ecNumber>
    </recommendedName>
</protein>
<dbReference type="EC" id="2.7.7.65" evidence="2"/>
<dbReference type="InterPro" id="IPR000160">
    <property type="entry name" value="GGDEF_dom"/>
</dbReference>
<dbReference type="InterPro" id="IPR029787">
    <property type="entry name" value="Nucleotide_cyclase"/>
</dbReference>
<evidence type="ECO:0000259" key="5">
    <source>
        <dbReference type="PROSITE" id="PS50887"/>
    </source>
</evidence>
<dbReference type="GO" id="GO:1902201">
    <property type="term" value="P:negative regulation of bacterial-type flagellum-dependent cell motility"/>
    <property type="evidence" value="ECO:0007669"/>
    <property type="project" value="TreeGrafter"/>
</dbReference>
<dbReference type="Pfam" id="PF00990">
    <property type="entry name" value="GGDEF"/>
    <property type="match status" value="1"/>
</dbReference>
<organism evidence="6 7">
    <name type="scientific">Vibrio rotiferianus</name>
    <dbReference type="NCBI Taxonomy" id="190895"/>
    <lineage>
        <taxon>Bacteria</taxon>
        <taxon>Pseudomonadati</taxon>
        <taxon>Pseudomonadota</taxon>
        <taxon>Gammaproteobacteria</taxon>
        <taxon>Vibrionales</taxon>
        <taxon>Vibrionaceae</taxon>
        <taxon>Vibrio</taxon>
    </lineage>
</organism>
<dbReference type="GO" id="GO:0052621">
    <property type="term" value="F:diguanylate cyclase activity"/>
    <property type="evidence" value="ECO:0007669"/>
    <property type="project" value="UniProtKB-EC"/>
</dbReference>
<keyword evidence="4" id="KW-0472">Membrane</keyword>
<dbReference type="GO" id="GO:0005886">
    <property type="term" value="C:plasma membrane"/>
    <property type="evidence" value="ECO:0007669"/>
    <property type="project" value="TreeGrafter"/>
</dbReference>
<dbReference type="CDD" id="cd01949">
    <property type="entry name" value="GGDEF"/>
    <property type="match status" value="1"/>
</dbReference>
<dbReference type="Gene3D" id="3.30.70.270">
    <property type="match status" value="1"/>
</dbReference>
<comment type="cofactor">
    <cofactor evidence="1">
        <name>Mg(2+)</name>
        <dbReference type="ChEBI" id="CHEBI:18420"/>
    </cofactor>
</comment>
<feature type="domain" description="GGDEF" evidence="5">
    <location>
        <begin position="315"/>
        <end position="439"/>
    </location>
</feature>
<dbReference type="EMBL" id="AP019798">
    <property type="protein sequence ID" value="BBL88607.1"/>
    <property type="molecule type" value="Genomic_DNA"/>
</dbReference>
<dbReference type="SUPFAM" id="SSF55073">
    <property type="entry name" value="Nucleotide cyclase"/>
    <property type="match status" value="1"/>
</dbReference>
<sequence>MLLHYNRLTNASINIEIRSLLLVLAIIFIINTPISYIKREKIEDHAQQVDAAYESYKLRKNLISSYLNLSHTIIASHYFGNPIPFENTVQQLLAEQSLFKSIRIISNEPSHQFANSEIPPSYNHFYKSPLNAQHTQTVFFPKKGLVTKIAPIYLERKHTGYLLIDVNVSEMVANFRHNTILMSEDGFVYGSSHPNIAAFDNLKAEYQSIVEQLSRTRREAGTMNLGEFTMVYKKAEPLGEKKTFVILLVNSDTLTPNYFYAFLFLGAFAIGISYYLYLVRHDKRELSKITYQDELSGLYNRHYLKKVQKQTLKENAYFVGMIDIDHFKLVNDTYGHDIGDQVIKRVSAMIKSRIRISDYAFRVGGEEFVVMIKTDSKEVAHSIFERIRKDIANTNTVPKVTVSCGVSPVEHCLQQSIKSADALLYLAKNNGRNQVKDAA</sequence>
<dbReference type="Proteomes" id="UP000315115">
    <property type="component" value="Chromosome 1"/>
</dbReference>
<dbReference type="PANTHER" id="PTHR45138">
    <property type="entry name" value="REGULATORY COMPONENTS OF SENSORY TRANSDUCTION SYSTEM"/>
    <property type="match status" value="1"/>
</dbReference>
<reference evidence="7" key="1">
    <citation type="submission" date="2019-07" db="EMBL/GenBank/DDBJ databases">
        <title>Complete Genome Sequences of Vibrion rotiferianus strain AM7.</title>
        <authorList>
            <person name="Miyazaki K."/>
            <person name="Wiseschart A."/>
            <person name="Pootanakit K."/>
            <person name="Ishimori K."/>
            <person name="Kitahara K."/>
        </authorList>
    </citation>
    <scope>NUCLEOTIDE SEQUENCE [LARGE SCALE GENOMIC DNA]</scope>
    <source>
        <strain evidence="7">AM7</strain>
    </source>
</reference>
<evidence type="ECO:0000256" key="4">
    <source>
        <dbReference type="SAM" id="Phobius"/>
    </source>
</evidence>
<dbReference type="AlphaFoldDB" id="A0A510I4Z4"/>
<dbReference type="NCBIfam" id="TIGR00254">
    <property type="entry name" value="GGDEF"/>
    <property type="match status" value="1"/>
</dbReference>
<name>A0A510I4Z4_9VIBR</name>
<feature type="transmembrane region" description="Helical" evidence="4">
    <location>
        <begin position="20"/>
        <end position="37"/>
    </location>
</feature>
<evidence type="ECO:0000256" key="2">
    <source>
        <dbReference type="ARBA" id="ARBA00012528"/>
    </source>
</evidence>
<evidence type="ECO:0000256" key="1">
    <source>
        <dbReference type="ARBA" id="ARBA00001946"/>
    </source>
</evidence>
<dbReference type="InterPro" id="IPR043128">
    <property type="entry name" value="Rev_trsase/Diguanyl_cyclase"/>
</dbReference>
<keyword evidence="4" id="KW-1133">Transmembrane helix</keyword>
<dbReference type="PANTHER" id="PTHR45138:SF9">
    <property type="entry name" value="DIGUANYLATE CYCLASE DGCM-RELATED"/>
    <property type="match status" value="1"/>
</dbReference>
<evidence type="ECO:0000256" key="3">
    <source>
        <dbReference type="ARBA" id="ARBA00034247"/>
    </source>
</evidence>
<dbReference type="FunFam" id="3.30.70.270:FF:000001">
    <property type="entry name" value="Diguanylate cyclase domain protein"/>
    <property type="match status" value="1"/>
</dbReference>
<keyword evidence="4" id="KW-0812">Transmembrane</keyword>
<accession>A0A510I4Z4</accession>
<dbReference type="InterPro" id="IPR050469">
    <property type="entry name" value="Diguanylate_Cyclase"/>
</dbReference>
<dbReference type="PROSITE" id="PS50887">
    <property type="entry name" value="GGDEF"/>
    <property type="match status" value="1"/>
</dbReference>